<evidence type="ECO:0000313" key="5">
    <source>
        <dbReference type="Proteomes" id="UP000051751"/>
    </source>
</evidence>
<organism evidence="2 5">
    <name type="scientific">Lactobacillus selangorensis</name>
    <dbReference type="NCBI Taxonomy" id="81857"/>
    <lineage>
        <taxon>Bacteria</taxon>
        <taxon>Bacillati</taxon>
        <taxon>Bacillota</taxon>
        <taxon>Bacilli</taxon>
        <taxon>Lactobacillales</taxon>
        <taxon>Lactobacillaceae</taxon>
        <taxon>Lactobacillus</taxon>
    </lineage>
</organism>
<dbReference type="PATRIC" id="fig|81857.3.peg.2004"/>
<keyword evidence="4" id="KW-1185">Reference proteome</keyword>
<reference evidence="4 5" key="1">
    <citation type="journal article" date="2015" name="Genome Announc.">
        <title>Expanding the biotechnology potential of lactobacilli through comparative genomics of 213 strains and associated genera.</title>
        <authorList>
            <person name="Sun Z."/>
            <person name="Harris H.M."/>
            <person name="McCann A."/>
            <person name="Guo C."/>
            <person name="Argimon S."/>
            <person name="Zhang W."/>
            <person name="Yang X."/>
            <person name="Jeffery I.B."/>
            <person name="Cooney J.C."/>
            <person name="Kagawa T.F."/>
            <person name="Liu W."/>
            <person name="Song Y."/>
            <person name="Salvetti E."/>
            <person name="Wrobel A."/>
            <person name="Rasinkangas P."/>
            <person name="Parkhill J."/>
            <person name="Rea M.C."/>
            <person name="O'Sullivan O."/>
            <person name="Ritari J."/>
            <person name="Douillard F.P."/>
            <person name="Paul Ross R."/>
            <person name="Yang R."/>
            <person name="Briner A.E."/>
            <person name="Felis G.E."/>
            <person name="de Vos W.M."/>
            <person name="Barrangou R."/>
            <person name="Klaenhammer T.R."/>
            <person name="Caufield P.W."/>
            <person name="Cui Y."/>
            <person name="Zhang H."/>
            <person name="O'Toole P.W."/>
        </authorList>
    </citation>
    <scope>NUCLEOTIDE SEQUENCE [LARGE SCALE GENOMIC DNA]</scope>
    <source>
        <strain evidence="2 5">ATCC BAA-66</strain>
        <strain evidence="3 4">DSM 13344</strain>
    </source>
</reference>
<comment type="caution">
    <text evidence="2">The sequence shown here is derived from an EMBL/GenBank/DDBJ whole genome shotgun (WGS) entry which is preliminary data.</text>
</comment>
<protein>
    <submittedName>
        <fullName evidence="2">Uncharacterized protein</fullName>
    </submittedName>
</protein>
<dbReference type="EMBL" id="JQAT01000006">
    <property type="protein sequence ID" value="KRN27755.1"/>
    <property type="molecule type" value="Genomic_DNA"/>
</dbReference>
<feature type="coiled-coil region" evidence="1">
    <location>
        <begin position="23"/>
        <end position="60"/>
    </location>
</feature>
<evidence type="ECO:0000313" key="4">
    <source>
        <dbReference type="Proteomes" id="UP000051645"/>
    </source>
</evidence>
<dbReference type="AlphaFoldDB" id="A0A0R2FJ92"/>
<dbReference type="STRING" id="81857.IV38_GL001970"/>
<dbReference type="Proteomes" id="UP000051751">
    <property type="component" value="Unassembled WGS sequence"/>
</dbReference>
<dbReference type="Proteomes" id="UP000051645">
    <property type="component" value="Unassembled WGS sequence"/>
</dbReference>
<evidence type="ECO:0000313" key="3">
    <source>
        <dbReference type="EMBL" id="KRN30280.1"/>
    </source>
</evidence>
<gene>
    <name evidence="2" type="ORF">IV38_GL001970</name>
    <name evidence="3" type="ORF">IV40_GL001867</name>
</gene>
<keyword evidence="1" id="KW-0175">Coiled coil</keyword>
<evidence type="ECO:0000256" key="1">
    <source>
        <dbReference type="SAM" id="Coils"/>
    </source>
</evidence>
<accession>A0A0R2FJ92</accession>
<proteinExistence type="predicted"/>
<sequence length="61" mass="7127">MAAIIAAVVSFLSYRLSKQKTKHDEAMDLYDKVSADNDRLRKENDDLRKRIEELKNAKMDQ</sequence>
<dbReference type="EMBL" id="JQAZ01000007">
    <property type="protein sequence ID" value="KRN30280.1"/>
    <property type="molecule type" value="Genomic_DNA"/>
</dbReference>
<name>A0A0R2FJ92_9LACO</name>
<evidence type="ECO:0000313" key="2">
    <source>
        <dbReference type="EMBL" id="KRN27755.1"/>
    </source>
</evidence>